<evidence type="ECO:0000256" key="5">
    <source>
        <dbReference type="ARBA" id="ARBA00022741"/>
    </source>
</evidence>
<sequence>MSEYNPSEFEQKWQKYWEEKKVFQVGKPGPKKFYCLDMFPYPSGAGLHVGHPVGYIATDIISRFKRMNGFSVLHPMGFDAFGLPAEQHAIATGEHPGEITEKNCARFTEQLKWIGLSYDWSRKFATCTPDYYKWTQWIFLKLYNSWFDPETQKARPISELRIPEDVKAKGEKAVWQYQADRRLAYYSDAMVNWCPGLGTVLSNEEVIDGKSERGGFDVIRRPMKQWMLRITAYAERLIKELDDIDWPEAIKEQQRNWIGKKYGVEIDFIVEATGEKITCFTTRPDTLFGVTFFVVSPEHPIVEKVTTPEQKAKVSKYCEDARRLSELTRTLENREKTGVFTGGFVINPVNQERVPLYVGDYVLMSYGTGAVMGVPAHDDRDFEFARKFNIDIRPVIAPDESDIEVRQAVIDAELCWTSEGVMLPCDAETAKQLAIEGKSSKEAWELITSWLVTHNAGRRVVNYKLRDWLFSRQRYWGEPIPIIHWEDG</sequence>
<dbReference type="Pfam" id="PF13603">
    <property type="entry name" value="tRNA-synt_1_2"/>
    <property type="match status" value="1"/>
</dbReference>
<dbReference type="GO" id="GO:0002161">
    <property type="term" value="F:aminoacyl-tRNA deacylase activity"/>
    <property type="evidence" value="ECO:0007669"/>
    <property type="project" value="InterPro"/>
</dbReference>
<evidence type="ECO:0000256" key="7">
    <source>
        <dbReference type="ARBA" id="ARBA00022917"/>
    </source>
</evidence>
<dbReference type="InterPro" id="IPR002300">
    <property type="entry name" value="aa-tRNA-synth_Ia"/>
</dbReference>
<keyword evidence="5 9" id="KW-0547">Nucleotide-binding</keyword>
<evidence type="ECO:0000256" key="8">
    <source>
        <dbReference type="ARBA" id="ARBA00023146"/>
    </source>
</evidence>
<dbReference type="GO" id="GO:0005524">
    <property type="term" value="F:ATP binding"/>
    <property type="evidence" value="ECO:0007669"/>
    <property type="project" value="UniProtKB-KW"/>
</dbReference>
<dbReference type="EMBL" id="JAAZON010000257">
    <property type="protein sequence ID" value="NMC62701.1"/>
    <property type="molecule type" value="Genomic_DNA"/>
</dbReference>
<reference evidence="12 13" key="1">
    <citation type="journal article" date="2020" name="Biotechnol. Biofuels">
        <title>New insights from the biogas microbiome by comprehensive genome-resolved metagenomics of nearly 1600 species originating from multiple anaerobic digesters.</title>
        <authorList>
            <person name="Campanaro S."/>
            <person name="Treu L."/>
            <person name="Rodriguez-R L.M."/>
            <person name="Kovalovszki A."/>
            <person name="Ziels R.M."/>
            <person name="Maus I."/>
            <person name="Zhu X."/>
            <person name="Kougias P.G."/>
            <person name="Basile A."/>
            <person name="Luo G."/>
            <person name="Schluter A."/>
            <person name="Konstantinidis K.T."/>
            <person name="Angelidaki I."/>
        </authorList>
    </citation>
    <scope>NUCLEOTIDE SEQUENCE [LARGE SCALE GENOMIC DNA]</scope>
    <source>
        <strain evidence="12">AS27yjCOA_65</strain>
    </source>
</reference>
<dbReference type="FunFam" id="3.40.50.620:FF:000087">
    <property type="entry name" value="Leucine--tRNA ligase"/>
    <property type="match status" value="1"/>
</dbReference>
<comment type="caution">
    <text evidence="12">The sequence shown here is derived from an EMBL/GenBank/DDBJ whole genome shotgun (WGS) entry which is preliminary data.</text>
</comment>
<name>A0A7X9FR95_9DELT</name>
<evidence type="ECO:0000256" key="2">
    <source>
        <dbReference type="ARBA" id="ARBA00013164"/>
    </source>
</evidence>
<evidence type="ECO:0000259" key="10">
    <source>
        <dbReference type="Pfam" id="PF00133"/>
    </source>
</evidence>
<protein>
    <recommendedName>
        <fullName evidence="2">leucine--tRNA ligase</fullName>
        <ecNumber evidence="2">6.1.1.4</ecNumber>
    </recommendedName>
</protein>
<organism evidence="12 13">
    <name type="scientific">SAR324 cluster bacterium</name>
    <dbReference type="NCBI Taxonomy" id="2024889"/>
    <lineage>
        <taxon>Bacteria</taxon>
        <taxon>Deltaproteobacteria</taxon>
        <taxon>SAR324 cluster</taxon>
    </lineage>
</organism>
<dbReference type="EC" id="6.1.1.4" evidence="2"/>
<accession>A0A7X9FR95</accession>
<proteinExistence type="inferred from homology"/>
<dbReference type="Proteomes" id="UP000524246">
    <property type="component" value="Unassembled WGS sequence"/>
</dbReference>
<evidence type="ECO:0000256" key="9">
    <source>
        <dbReference type="RuleBase" id="RU363035"/>
    </source>
</evidence>
<keyword evidence="4 9" id="KW-0436">Ligase</keyword>
<evidence type="ECO:0000256" key="1">
    <source>
        <dbReference type="ARBA" id="ARBA00005594"/>
    </source>
</evidence>
<dbReference type="PROSITE" id="PS00178">
    <property type="entry name" value="AA_TRNA_LIGASE_I"/>
    <property type="match status" value="1"/>
</dbReference>
<dbReference type="InterPro" id="IPR002302">
    <property type="entry name" value="Leu-tRNA-ligase"/>
</dbReference>
<dbReference type="Gene3D" id="1.10.730.10">
    <property type="entry name" value="Isoleucyl-tRNA Synthetase, Domain 1"/>
    <property type="match status" value="1"/>
</dbReference>
<evidence type="ECO:0000256" key="6">
    <source>
        <dbReference type="ARBA" id="ARBA00022840"/>
    </source>
</evidence>
<feature type="domain" description="Leucyl-tRNA synthetase editing" evidence="11">
    <location>
        <begin position="255"/>
        <end position="423"/>
    </location>
</feature>
<feature type="non-terminal residue" evidence="12">
    <location>
        <position position="488"/>
    </location>
</feature>
<dbReference type="Gene3D" id="3.90.740.10">
    <property type="entry name" value="Valyl/Leucyl/Isoleucyl-tRNA synthetase, editing domain"/>
    <property type="match status" value="1"/>
</dbReference>
<dbReference type="AlphaFoldDB" id="A0A7X9FR95"/>
<comment type="similarity">
    <text evidence="1 9">Belongs to the class-I aminoacyl-tRNA synthetase family.</text>
</comment>
<dbReference type="InterPro" id="IPR025709">
    <property type="entry name" value="Leu_tRNA-synth_edit"/>
</dbReference>
<dbReference type="Pfam" id="PF00133">
    <property type="entry name" value="tRNA-synt_1"/>
    <property type="match status" value="1"/>
</dbReference>
<evidence type="ECO:0000256" key="3">
    <source>
        <dbReference type="ARBA" id="ARBA00022490"/>
    </source>
</evidence>
<dbReference type="PRINTS" id="PR00985">
    <property type="entry name" value="TRNASYNTHLEU"/>
</dbReference>
<dbReference type="InterPro" id="IPR001412">
    <property type="entry name" value="aa-tRNA-synth_I_CS"/>
</dbReference>
<dbReference type="Gene3D" id="3.40.50.620">
    <property type="entry name" value="HUPs"/>
    <property type="match status" value="2"/>
</dbReference>
<evidence type="ECO:0000313" key="12">
    <source>
        <dbReference type="EMBL" id="NMC62701.1"/>
    </source>
</evidence>
<dbReference type="GO" id="GO:0005829">
    <property type="term" value="C:cytosol"/>
    <property type="evidence" value="ECO:0007669"/>
    <property type="project" value="TreeGrafter"/>
</dbReference>
<dbReference type="GO" id="GO:0004823">
    <property type="term" value="F:leucine-tRNA ligase activity"/>
    <property type="evidence" value="ECO:0007669"/>
    <property type="project" value="UniProtKB-EC"/>
</dbReference>
<evidence type="ECO:0000259" key="11">
    <source>
        <dbReference type="Pfam" id="PF13603"/>
    </source>
</evidence>
<keyword evidence="6 9" id="KW-0067">ATP-binding</keyword>
<keyword evidence="7 9" id="KW-0648">Protein biosynthesis</keyword>
<dbReference type="InterPro" id="IPR014729">
    <property type="entry name" value="Rossmann-like_a/b/a_fold"/>
</dbReference>
<dbReference type="GO" id="GO:0006429">
    <property type="term" value="P:leucyl-tRNA aminoacylation"/>
    <property type="evidence" value="ECO:0007669"/>
    <property type="project" value="InterPro"/>
</dbReference>
<evidence type="ECO:0000256" key="4">
    <source>
        <dbReference type="ARBA" id="ARBA00022598"/>
    </source>
</evidence>
<dbReference type="PANTHER" id="PTHR43740:SF2">
    <property type="entry name" value="LEUCINE--TRNA LIGASE, MITOCHONDRIAL"/>
    <property type="match status" value="1"/>
</dbReference>
<keyword evidence="3" id="KW-0963">Cytoplasm</keyword>
<gene>
    <name evidence="12" type="ORF">GYA55_05965</name>
</gene>
<dbReference type="SUPFAM" id="SSF52374">
    <property type="entry name" value="Nucleotidylyl transferase"/>
    <property type="match status" value="1"/>
</dbReference>
<keyword evidence="8 9" id="KW-0030">Aminoacyl-tRNA synthetase</keyword>
<evidence type="ECO:0000313" key="13">
    <source>
        <dbReference type="Proteomes" id="UP000524246"/>
    </source>
</evidence>
<dbReference type="SUPFAM" id="SSF50677">
    <property type="entry name" value="ValRS/IleRS/LeuRS editing domain"/>
    <property type="match status" value="1"/>
</dbReference>
<dbReference type="InterPro" id="IPR009008">
    <property type="entry name" value="Val/Leu/Ile-tRNA-synth_edit"/>
</dbReference>
<dbReference type="PANTHER" id="PTHR43740">
    <property type="entry name" value="LEUCYL-TRNA SYNTHETASE"/>
    <property type="match status" value="1"/>
</dbReference>
<feature type="domain" description="Aminoacyl-tRNA synthetase class Ia" evidence="10">
    <location>
        <begin position="12"/>
        <end position="144"/>
    </location>
</feature>
<dbReference type="FunFam" id="3.40.50.620:FF:000060">
    <property type="entry name" value="Leucine--tRNA ligase"/>
    <property type="match status" value="1"/>
</dbReference>